<dbReference type="EMBL" id="QTTT01000001">
    <property type="protein sequence ID" value="REE96876.1"/>
    <property type="molecule type" value="Genomic_DNA"/>
</dbReference>
<dbReference type="InterPro" id="IPR050172">
    <property type="entry name" value="SsuD_RutA_monooxygenase"/>
</dbReference>
<dbReference type="PANTHER" id="PTHR42847">
    <property type="entry name" value="ALKANESULFONATE MONOOXYGENASE"/>
    <property type="match status" value="1"/>
</dbReference>
<dbReference type="Pfam" id="PF00296">
    <property type="entry name" value="Bac_luciferase"/>
    <property type="match status" value="1"/>
</dbReference>
<dbReference type="RefSeq" id="WP_116022458.1">
    <property type="nucleotide sequence ID" value="NZ_QTTT01000001.1"/>
</dbReference>
<dbReference type="Gene3D" id="3.20.20.30">
    <property type="entry name" value="Luciferase-like domain"/>
    <property type="match status" value="1"/>
</dbReference>
<dbReference type="PANTHER" id="PTHR42847:SF4">
    <property type="entry name" value="ALKANESULFONATE MONOOXYGENASE-RELATED"/>
    <property type="match status" value="1"/>
</dbReference>
<keyword evidence="4 6" id="KW-0503">Monooxygenase</keyword>
<keyword evidence="1" id="KW-0285">Flavoprotein</keyword>
<protein>
    <submittedName>
        <fullName evidence="6">Alkanesulfonate monooxygenase</fullName>
    </submittedName>
</protein>
<dbReference type="GO" id="GO:0046306">
    <property type="term" value="P:alkanesulfonate catabolic process"/>
    <property type="evidence" value="ECO:0007669"/>
    <property type="project" value="TreeGrafter"/>
</dbReference>
<reference evidence="6 7" key="1">
    <citation type="submission" date="2018-08" db="EMBL/GenBank/DDBJ databases">
        <title>Sequencing the genomes of 1000 actinobacteria strains.</title>
        <authorList>
            <person name="Klenk H.-P."/>
        </authorList>
    </citation>
    <scope>NUCLEOTIDE SEQUENCE [LARGE SCALE GENOMIC DNA]</scope>
    <source>
        <strain evidence="6 7">DSM 43927</strain>
    </source>
</reference>
<feature type="domain" description="Luciferase-like" evidence="5">
    <location>
        <begin position="28"/>
        <end position="249"/>
    </location>
</feature>
<evidence type="ECO:0000256" key="1">
    <source>
        <dbReference type="ARBA" id="ARBA00022630"/>
    </source>
</evidence>
<dbReference type="OrthoDB" id="9814695at2"/>
<dbReference type="AlphaFoldDB" id="A0A3D9SLR6"/>
<evidence type="ECO:0000256" key="4">
    <source>
        <dbReference type="ARBA" id="ARBA00023033"/>
    </source>
</evidence>
<dbReference type="InterPro" id="IPR011251">
    <property type="entry name" value="Luciferase-like_dom"/>
</dbReference>
<sequence>MGVDVLITVPTRERGGHRALPGFVTDLRPGAYGPYDRLAQVGRAAEIAGLGGAYVPFDPVGEESWVVASGLLRGSRFLRVVAGFHPSVATPVYAAKVSASLQRFSANRLDWRLDVDLDPAVARAQGDFLEGPARYARADEFLTVAKGVWDEDGYTFEGRFYDVLEGGFDSPLSDGEFPRVHLSGTSPEALLLSARHADVHVFSLEDDLDSAIAELEASDRDITYALSLPVLVREDDDEAWDEARRQWIAADPPGLVGSYATVASRLREFAERGVTTFVLDVQPHVEETYRLGEHLLPLLAKEAAHAG</sequence>
<name>A0A3D9SLR6_9ACTN</name>
<evidence type="ECO:0000313" key="7">
    <source>
        <dbReference type="Proteomes" id="UP000256661"/>
    </source>
</evidence>
<evidence type="ECO:0000256" key="2">
    <source>
        <dbReference type="ARBA" id="ARBA00022643"/>
    </source>
</evidence>
<proteinExistence type="predicted"/>
<keyword evidence="3" id="KW-0560">Oxidoreductase</keyword>
<dbReference type="GO" id="GO:0008726">
    <property type="term" value="F:alkanesulfonate monooxygenase activity"/>
    <property type="evidence" value="ECO:0007669"/>
    <property type="project" value="TreeGrafter"/>
</dbReference>
<accession>A0A3D9SLR6</accession>
<evidence type="ECO:0000313" key="6">
    <source>
        <dbReference type="EMBL" id="REE96876.1"/>
    </source>
</evidence>
<keyword evidence="7" id="KW-1185">Reference proteome</keyword>
<comment type="caution">
    <text evidence="6">The sequence shown here is derived from an EMBL/GenBank/DDBJ whole genome shotgun (WGS) entry which is preliminary data.</text>
</comment>
<evidence type="ECO:0000259" key="5">
    <source>
        <dbReference type="Pfam" id="PF00296"/>
    </source>
</evidence>
<dbReference type="Proteomes" id="UP000256661">
    <property type="component" value="Unassembled WGS sequence"/>
</dbReference>
<keyword evidence="2" id="KW-0288">FMN</keyword>
<dbReference type="InterPro" id="IPR036661">
    <property type="entry name" value="Luciferase-like_sf"/>
</dbReference>
<organism evidence="6 7">
    <name type="scientific">Thermomonospora umbrina</name>
    <dbReference type="NCBI Taxonomy" id="111806"/>
    <lineage>
        <taxon>Bacteria</taxon>
        <taxon>Bacillati</taxon>
        <taxon>Actinomycetota</taxon>
        <taxon>Actinomycetes</taxon>
        <taxon>Streptosporangiales</taxon>
        <taxon>Thermomonosporaceae</taxon>
        <taxon>Thermomonospora</taxon>
    </lineage>
</organism>
<gene>
    <name evidence="6" type="ORF">DFJ69_2329</name>
</gene>
<dbReference type="SUPFAM" id="SSF51679">
    <property type="entry name" value="Bacterial luciferase-like"/>
    <property type="match status" value="1"/>
</dbReference>
<evidence type="ECO:0000256" key="3">
    <source>
        <dbReference type="ARBA" id="ARBA00023002"/>
    </source>
</evidence>